<evidence type="ECO:0000256" key="2">
    <source>
        <dbReference type="ARBA" id="ARBA00022679"/>
    </source>
</evidence>
<protein>
    <recommendedName>
        <fullName evidence="11">Four-carbon acid sugar kinase nucleotide binding domain-containing protein</fullName>
    </recommendedName>
</protein>
<dbReference type="InterPro" id="IPR042213">
    <property type="entry name" value="NBD_C_sf"/>
</dbReference>
<dbReference type="GO" id="GO:0016301">
    <property type="term" value="F:kinase activity"/>
    <property type="evidence" value="ECO:0007669"/>
    <property type="project" value="UniProtKB-KW"/>
</dbReference>
<evidence type="ECO:0000256" key="4">
    <source>
        <dbReference type="ARBA" id="ARBA00022777"/>
    </source>
</evidence>
<keyword evidence="10" id="KW-1185">Reference proteome</keyword>
<keyword evidence="2" id="KW-0808">Transferase</keyword>
<keyword evidence="5" id="KW-0067">ATP-binding</keyword>
<keyword evidence="3" id="KW-0547">Nucleotide-binding</keyword>
<comment type="similarity">
    <text evidence="1">Belongs to the four-carbon acid sugar kinase family.</text>
</comment>
<dbReference type="Gene3D" id="3.40.50.10840">
    <property type="entry name" value="Putative sugar-binding, N-terminal domain"/>
    <property type="match status" value="1"/>
</dbReference>
<dbReference type="STRING" id="1160497.A0A1L9VU48"/>
<dbReference type="GeneID" id="34465053"/>
<evidence type="ECO:0000256" key="1">
    <source>
        <dbReference type="ARBA" id="ARBA00005715"/>
    </source>
</evidence>
<dbReference type="InterPro" id="IPR010737">
    <property type="entry name" value="4-carb_acid_sugar_kinase_N"/>
</dbReference>
<keyword evidence="4" id="KW-0418">Kinase</keyword>
<dbReference type="EMBL" id="KV878891">
    <property type="protein sequence ID" value="OJJ87451.1"/>
    <property type="molecule type" value="Genomic_DNA"/>
</dbReference>
<feature type="domain" description="Four-carbon acid sugar kinase N-terminal" evidence="7">
    <location>
        <begin position="37"/>
        <end position="262"/>
    </location>
</feature>
<dbReference type="RefSeq" id="XP_022404140.1">
    <property type="nucleotide sequence ID" value="XM_022548793.1"/>
</dbReference>
<dbReference type="InterPro" id="IPR031475">
    <property type="entry name" value="NBD_C"/>
</dbReference>
<dbReference type="Gene3D" id="3.40.980.20">
    <property type="entry name" value="Four-carbon acid sugar kinase, nucleotide binding domain"/>
    <property type="match status" value="1"/>
</dbReference>
<feature type="domain" description="Four-carbon acid sugar kinase nucleotide binding" evidence="8">
    <location>
        <begin position="288"/>
        <end position="428"/>
    </location>
</feature>
<evidence type="ECO:0008006" key="11">
    <source>
        <dbReference type="Google" id="ProtNLM"/>
    </source>
</evidence>
<keyword evidence="6" id="KW-0119">Carbohydrate metabolism</keyword>
<dbReference type="VEuPathDB" id="FungiDB:ASPGLDRAFT_64571"/>
<dbReference type="SUPFAM" id="SSF142764">
    <property type="entry name" value="YgbK-like"/>
    <property type="match status" value="1"/>
</dbReference>
<dbReference type="GO" id="GO:0005524">
    <property type="term" value="F:ATP binding"/>
    <property type="evidence" value="ECO:0007669"/>
    <property type="project" value="UniProtKB-KW"/>
</dbReference>
<dbReference type="InterPro" id="IPR037051">
    <property type="entry name" value="4-carb_acid_sugar_kinase_N_sf"/>
</dbReference>
<evidence type="ECO:0000259" key="7">
    <source>
        <dbReference type="Pfam" id="PF07005"/>
    </source>
</evidence>
<evidence type="ECO:0000256" key="6">
    <source>
        <dbReference type="ARBA" id="ARBA00023277"/>
    </source>
</evidence>
<dbReference type="Proteomes" id="UP000184300">
    <property type="component" value="Unassembled WGS sequence"/>
</dbReference>
<evidence type="ECO:0000256" key="5">
    <source>
        <dbReference type="ARBA" id="ARBA00022840"/>
    </source>
</evidence>
<sequence length="438" mass="48117">MMQSTIFYPRRYEEAQRSLPAIPASGIVRNRTTERVLVVLDDDPTGTQTVHNVAILTTFEEDVIEQQRRTGERGFFILTNSRAFPSDQASKLLNTILNNLRAASETVKVSIDVVLRSDSTLRGHFPLEPQLVDLALGPFGLWVLAPAFFEGGRVTVDDVQFVHEGDFLVPVANTPFAQDRSFGFSSSNLREWIVEKFDGGDVPDITSIGISDLRRPDGVEYRRRIVVLNAFSYFDFEIFIAAEAAAQNTAPRLYRTGASFITTRLGIEAIPPLPLSWRAFSIAAQVISQIKVEVPSLLKNGRAEQDIVGELARQVESVLTGGCDCIINTCRKLIHGEDASASLSIGNVVSDILVRIVQATRIRPRYMIAKGGTTSSDIATKALNIKRARILGQAATGVPLWRSDGTCDKWPGIPYIVFPGNVGSPELLGELVSSYHQA</sequence>
<dbReference type="Pfam" id="PF17042">
    <property type="entry name" value="NBD_C"/>
    <property type="match status" value="1"/>
</dbReference>
<evidence type="ECO:0000256" key="3">
    <source>
        <dbReference type="ARBA" id="ARBA00022741"/>
    </source>
</evidence>
<organism evidence="9 10">
    <name type="scientific">Aspergillus glaucus CBS 516.65</name>
    <dbReference type="NCBI Taxonomy" id="1160497"/>
    <lineage>
        <taxon>Eukaryota</taxon>
        <taxon>Fungi</taxon>
        <taxon>Dikarya</taxon>
        <taxon>Ascomycota</taxon>
        <taxon>Pezizomycotina</taxon>
        <taxon>Eurotiomycetes</taxon>
        <taxon>Eurotiomycetidae</taxon>
        <taxon>Eurotiales</taxon>
        <taxon>Aspergillaceae</taxon>
        <taxon>Aspergillus</taxon>
        <taxon>Aspergillus subgen. Aspergillus</taxon>
    </lineage>
</organism>
<dbReference type="Pfam" id="PF07005">
    <property type="entry name" value="SBD_N"/>
    <property type="match status" value="1"/>
</dbReference>
<dbReference type="OrthoDB" id="48988at2759"/>
<proteinExistence type="inferred from homology"/>
<dbReference type="AlphaFoldDB" id="A0A1L9VU48"/>
<evidence type="ECO:0000259" key="8">
    <source>
        <dbReference type="Pfam" id="PF17042"/>
    </source>
</evidence>
<evidence type="ECO:0000313" key="9">
    <source>
        <dbReference type="EMBL" id="OJJ87451.1"/>
    </source>
</evidence>
<evidence type="ECO:0000313" key="10">
    <source>
        <dbReference type="Proteomes" id="UP000184300"/>
    </source>
</evidence>
<gene>
    <name evidence="9" type="ORF">ASPGLDRAFT_64571</name>
</gene>
<accession>A0A1L9VU48</accession>
<reference evidence="10" key="1">
    <citation type="journal article" date="2017" name="Genome Biol.">
        <title>Comparative genomics reveals high biological diversity and specific adaptations in the industrially and medically important fungal genus Aspergillus.</title>
        <authorList>
            <person name="de Vries R.P."/>
            <person name="Riley R."/>
            <person name="Wiebenga A."/>
            <person name="Aguilar-Osorio G."/>
            <person name="Amillis S."/>
            <person name="Uchima C.A."/>
            <person name="Anderluh G."/>
            <person name="Asadollahi M."/>
            <person name="Askin M."/>
            <person name="Barry K."/>
            <person name="Battaglia E."/>
            <person name="Bayram O."/>
            <person name="Benocci T."/>
            <person name="Braus-Stromeyer S.A."/>
            <person name="Caldana C."/>
            <person name="Canovas D."/>
            <person name="Cerqueira G.C."/>
            <person name="Chen F."/>
            <person name="Chen W."/>
            <person name="Choi C."/>
            <person name="Clum A."/>
            <person name="Dos Santos R.A."/>
            <person name="Damasio A.R."/>
            <person name="Diallinas G."/>
            <person name="Emri T."/>
            <person name="Fekete E."/>
            <person name="Flipphi M."/>
            <person name="Freyberg S."/>
            <person name="Gallo A."/>
            <person name="Gournas C."/>
            <person name="Habgood R."/>
            <person name="Hainaut M."/>
            <person name="Harispe M.L."/>
            <person name="Henrissat B."/>
            <person name="Hilden K.S."/>
            <person name="Hope R."/>
            <person name="Hossain A."/>
            <person name="Karabika E."/>
            <person name="Karaffa L."/>
            <person name="Karanyi Z."/>
            <person name="Krasevec N."/>
            <person name="Kuo A."/>
            <person name="Kusch H."/>
            <person name="LaButti K."/>
            <person name="Lagendijk E.L."/>
            <person name="Lapidus A."/>
            <person name="Levasseur A."/>
            <person name="Lindquist E."/>
            <person name="Lipzen A."/>
            <person name="Logrieco A.F."/>
            <person name="MacCabe A."/>
            <person name="Maekelae M.R."/>
            <person name="Malavazi I."/>
            <person name="Melin P."/>
            <person name="Meyer V."/>
            <person name="Mielnichuk N."/>
            <person name="Miskei M."/>
            <person name="Molnar A.P."/>
            <person name="Mule G."/>
            <person name="Ngan C.Y."/>
            <person name="Orejas M."/>
            <person name="Orosz E."/>
            <person name="Ouedraogo J.P."/>
            <person name="Overkamp K.M."/>
            <person name="Park H.-S."/>
            <person name="Perrone G."/>
            <person name="Piumi F."/>
            <person name="Punt P.J."/>
            <person name="Ram A.F."/>
            <person name="Ramon A."/>
            <person name="Rauscher S."/>
            <person name="Record E."/>
            <person name="Riano-Pachon D.M."/>
            <person name="Robert V."/>
            <person name="Roehrig J."/>
            <person name="Ruller R."/>
            <person name="Salamov A."/>
            <person name="Salih N.S."/>
            <person name="Samson R.A."/>
            <person name="Sandor E."/>
            <person name="Sanguinetti M."/>
            <person name="Schuetze T."/>
            <person name="Sepcic K."/>
            <person name="Shelest E."/>
            <person name="Sherlock G."/>
            <person name="Sophianopoulou V."/>
            <person name="Squina F.M."/>
            <person name="Sun H."/>
            <person name="Susca A."/>
            <person name="Todd R.B."/>
            <person name="Tsang A."/>
            <person name="Unkles S.E."/>
            <person name="van de Wiele N."/>
            <person name="van Rossen-Uffink D."/>
            <person name="Oliveira J.V."/>
            <person name="Vesth T.C."/>
            <person name="Visser J."/>
            <person name="Yu J.-H."/>
            <person name="Zhou M."/>
            <person name="Andersen M.R."/>
            <person name="Archer D.B."/>
            <person name="Baker S.E."/>
            <person name="Benoit I."/>
            <person name="Brakhage A.A."/>
            <person name="Braus G.H."/>
            <person name="Fischer R."/>
            <person name="Frisvad J.C."/>
            <person name="Goldman G.H."/>
            <person name="Houbraken J."/>
            <person name="Oakley B."/>
            <person name="Pocsi I."/>
            <person name="Scazzocchio C."/>
            <person name="Seiboth B."/>
            <person name="vanKuyk P.A."/>
            <person name="Wortman J."/>
            <person name="Dyer P.S."/>
            <person name="Grigoriev I.V."/>
        </authorList>
    </citation>
    <scope>NUCLEOTIDE SEQUENCE [LARGE SCALE GENOMIC DNA]</scope>
    <source>
        <strain evidence="10">CBS 516.65</strain>
    </source>
</reference>
<name>A0A1L9VU48_ASPGL</name>